<protein>
    <submittedName>
        <fullName evidence="3">KIAA1407</fullName>
    </submittedName>
</protein>
<dbReference type="AlphaFoldDB" id="A0A1A7XNU6"/>
<reference evidence="3" key="2">
    <citation type="submission" date="2016-06" db="EMBL/GenBank/DDBJ databases">
        <title>The genome of a short-lived fish provides insights into sex chromosome evolution and the genetic control of aging.</title>
        <authorList>
            <person name="Reichwald K."/>
            <person name="Felder M."/>
            <person name="Petzold A."/>
            <person name="Koch P."/>
            <person name="Groth M."/>
            <person name="Platzer M."/>
        </authorList>
    </citation>
    <scope>NUCLEOTIDE SEQUENCE</scope>
    <source>
        <tissue evidence="3">Brain</tissue>
    </source>
</reference>
<evidence type="ECO:0000256" key="2">
    <source>
        <dbReference type="SAM" id="MobiDB-lite"/>
    </source>
</evidence>
<feature type="compositionally biased region" description="Polar residues" evidence="2">
    <location>
        <begin position="1"/>
        <end position="10"/>
    </location>
</feature>
<gene>
    <name evidence="3" type="primary">KIAA1407</name>
</gene>
<feature type="region of interest" description="Disordered" evidence="2">
    <location>
        <begin position="1"/>
        <end position="20"/>
    </location>
</feature>
<feature type="non-terminal residue" evidence="3">
    <location>
        <position position="1"/>
    </location>
</feature>
<name>A0A1A7XNU6_9TELE</name>
<organism evidence="3">
    <name type="scientific">Iconisemion striatum</name>
    <dbReference type="NCBI Taxonomy" id="60296"/>
    <lineage>
        <taxon>Eukaryota</taxon>
        <taxon>Metazoa</taxon>
        <taxon>Chordata</taxon>
        <taxon>Craniata</taxon>
        <taxon>Vertebrata</taxon>
        <taxon>Euteleostomi</taxon>
        <taxon>Actinopterygii</taxon>
        <taxon>Neopterygii</taxon>
        <taxon>Teleostei</taxon>
        <taxon>Neoteleostei</taxon>
        <taxon>Acanthomorphata</taxon>
        <taxon>Ovalentaria</taxon>
        <taxon>Atherinomorphae</taxon>
        <taxon>Cyprinodontiformes</taxon>
        <taxon>Nothobranchiidae</taxon>
        <taxon>Iconisemion</taxon>
    </lineage>
</organism>
<proteinExistence type="predicted"/>
<accession>A0A1A7XNU6</accession>
<sequence length="161" mass="19185">QAISTPPTKQTHPRESNQHRERNIQTLIHTRDLKCLHRHFSGWRSVLLDKKLRLDKAVALCDWRRQLRAWRAWRSIGWAEHRQREVARTEEALRKENRQMQLAAESDRKRLLRRCLGEWQLWCRMEKAQRELLDRQQETKEKMAAFLAAVSAGKLKGAESS</sequence>
<evidence type="ECO:0000313" key="3">
    <source>
        <dbReference type="EMBL" id="SBP19509.1"/>
    </source>
</evidence>
<evidence type="ECO:0000256" key="1">
    <source>
        <dbReference type="SAM" id="Coils"/>
    </source>
</evidence>
<keyword evidence="1" id="KW-0175">Coiled coil</keyword>
<reference evidence="3" key="1">
    <citation type="submission" date="2016-05" db="EMBL/GenBank/DDBJ databases">
        <authorList>
            <person name="Lavstsen T."/>
            <person name="Jespersen J.S."/>
        </authorList>
    </citation>
    <scope>NUCLEOTIDE SEQUENCE</scope>
    <source>
        <tissue evidence="3">Brain</tissue>
    </source>
</reference>
<dbReference type="EMBL" id="HADW01018109">
    <property type="protein sequence ID" value="SBP19509.1"/>
    <property type="molecule type" value="Transcribed_RNA"/>
</dbReference>
<feature type="coiled-coil region" evidence="1">
    <location>
        <begin position="79"/>
        <end position="106"/>
    </location>
</feature>
<dbReference type="PANTHER" id="PTHR22028">
    <property type="entry name" value="SFI1 SPINDLE BODY DOMAIN-CONTAINING PROTEIN-RELATED"/>
    <property type="match status" value="1"/>
</dbReference>
<dbReference type="PANTHER" id="PTHR22028:SF5">
    <property type="entry name" value="COILED-COIL DOMAIN-CONTAINING PROTEIN 191"/>
    <property type="match status" value="1"/>
</dbReference>
<dbReference type="InterPro" id="IPR052270">
    <property type="entry name" value="CACF_protein"/>
</dbReference>
<feature type="non-terminal residue" evidence="3">
    <location>
        <position position="161"/>
    </location>
</feature>